<dbReference type="SUPFAM" id="SSF88723">
    <property type="entry name" value="PIN domain-like"/>
    <property type="match status" value="1"/>
</dbReference>
<dbReference type="Pfam" id="PF01850">
    <property type="entry name" value="PIN"/>
    <property type="match status" value="1"/>
</dbReference>
<comment type="caution">
    <text evidence="6">The sequence shown here is derived from an EMBL/GenBank/DDBJ whole genome shotgun (WGS) entry which is preliminary data.</text>
</comment>
<keyword evidence="2" id="KW-0479">Metal-binding</keyword>
<dbReference type="InterPro" id="IPR051619">
    <property type="entry name" value="TypeII_TA_RNase_PINc/VapC"/>
</dbReference>
<dbReference type="InterPro" id="IPR029060">
    <property type="entry name" value="PIN-like_dom_sf"/>
</dbReference>
<dbReference type="CDD" id="cd09873">
    <property type="entry name" value="PIN_Pae0151-like"/>
    <property type="match status" value="1"/>
</dbReference>
<dbReference type="Proteomes" id="UP000475214">
    <property type="component" value="Unassembled WGS sequence"/>
</dbReference>
<keyword evidence="4" id="KW-0460">Magnesium</keyword>
<dbReference type="PANTHER" id="PTHR35901">
    <property type="entry name" value="RIBONUCLEASE VAPC3"/>
    <property type="match status" value="1"/>
</dbReference>
<keyword evidence="7" id="KW-1185">Reference proteome</keyword>
<protein>
    <submittedName>
        <fullName evidence="6">Type II toxin-antitoxin system VapC family toxin</fullName>
    </submittedName>
</protein>
<evidence type="ECO:0000256" key="2">
    <source>
        <dbReference type="ARBA" id="ARBA00022723"/>
    </source>
</evidence>
<evidence type="ECO:0000256" key="3">
    <source>
        <dbReference type="ARBA" id="ARBA00022801"/>
    </source>
</evidence>
<evidence type="ECO:0000259" key="5">
    <source>
        <dbReference type="Pfam" id="PF01850"/>
    </source>
</evidence>
<evidence type="ECO:0000313" key="7">
    <source>
        <dbReference type="Proteomes" id="UP000475214"/>
    </source>
</evidence>
<dbReference type="GO" id="GO:0046872">
    <property type="term" value="F:metal ion binding"/>
    <property type="evidence" value="ECO:0007669"/>
    <property type="project" value="UniProtKB-KW"/>
</dbReference>
<reference evidence="6 7" key="1">
    <citation type="submission" date="2020-02" db="EMBL/GenBank/DDBJ databases">
        <authorList>
            <person name="Li X.-J."/>
            <person name="Han X.-M."/>
        </authorList>
    </citation>
    <scope>NUCLEOTIDE SEQUENCE [LARGE SCALE GENOMIC DNA]</scope>
    <source>
        <strain evidence="6 7">CCTCC AB 2017055</strain>
    </source>
</reference>
<keyword evidence="1" id="KW-0540">Nuclease</keyword>
<dbReference type="AlphaFoldDB" id="A0A6L9SCE2"/>
<dbReference type="InterPro" id="IPR044153">
    <property type="entry name" value="PIN_Pae0151-like"/>
</dbReference>
<evidence type="ECO:0000313" key="6">
    <source>
        <dbReference type="EMBL" id="NEE02231.1"/>
    </source>
</evidence>
<dbReference type="InterPro" id="IPR002716">
    <property type="entry name" value="PIN_dom"/>
</dbReference>
<dbReference type="Gene3D" id="3.40.50.1010">
    <property type="entry name" value="5'-nuclease"/>
    <property type="match status" value="1"/>
</dbReference>
<evidence type="ECO:0000256" key="4">
    <source>
        <dbReference type="ARBA" id="ARBA00022842"/>
    </source>
</evidence>
<keyword evidence="3" id="KW-0378">Hydrolase</keyword>
<dbReference type="GO" id="GO:0004518">
    <property type="term" value="F:nuclease activity"/>
    <property type="evidence" value="ECO:0007669"/>
    <property type="project" value="UniProtKB-KW"/>
</dbReference>
<dbReference type="RefSeq" id="WP_163740597.1">
    <property type="nucleotide sequence ID" value="NZ_JAAGOA010000013.1"/>
</dbReference>
<feature type="domain" description="PIN" evidence="5">
    <location>
        <begin position="5"/>
        <end position="118"/>
    </location>
</feature>
<sequence length="132" mass="14651">MSALVVDNSVIVYALIEARSNDVLRQRLSAPRVLYAPHFIDFEFVNALRGLVLGGKLTTDRANDARTDFADLSIQRYPGAVIAERAWELRHNFTVYDAAYIALAELLDCPLLTGDSKLIGSHRANVELYPSS</sequence>
<dbReference type="EMBL" id="JAAGOA010000013">
    <property type="protein sequence ID" value="NEE02231.1"/>
    <property type="molecule type" value="Genomic_DNA"/>
</dbReference>
<name>A0A6L9SCE2_9ACTN</name>
<dbReference type="PANTHER" id="PTHR35901:SF1">
    <property type="entry name" value="EXONUCLEASE VAPC9"/>
    <property type="match status" value="1"/>
</dbReference>
<organism evidence="6 7">
    <name type="scientific">Phytoactinopolyspora halotolerans</name>
    <dbReference type="NCBI Taxonomy" id="1981512"/>
    <lineage>
        <taxon>Bacteria</taxon>
        <taxon>Bacillati</taxon>
        <taxon>Actinomycetota</taxon>
        <taxon>Actinomycetes</taxon>
        <taxon>Jiangellales</taxon>
        <taxon>Jiangellaceae</taxon>
        <taxon>Phytoactinopolyspora</taxon>
    </lineage>
</organism>
<evidence type="ECO:0000256" key="1">
    <source>
        <dbReference type="ARBA" id="ARBA00022722"/>
    </source>
</evidence>
<accession>A0A6L9SCE2</accession>
<proteinExistence type="predicted"/>
<dbReference type="GO" id="GO:0016787">
    <property type="term" value="F:hydrolase activity"/>
    <property type="evidence" value="ECO:0007669"/>
    <property type="project" value="UniProtKB-KW"/>
</dbReference>
<gene>
    <name evidence="6" type="ORF">G1H10_18825</name>
</gene>